<name>A0A3M7P4Z5_BRAPC</name>
<reference evidence="2 3" key="1">
    <citation type="journal article" date="2018" name="Sci. Rep.">
        <title>Genomic signatures of local adaptation to the degree of environmental predictability in rotifers.</title>
        <authorList>
            <person name="Franch-Gras L."/>
            <person name="Hahn C."/>
            <person name="Garcia-Roger E.M."/>
            <person name="Carmona M.J."/>
            <person name="Serra M."/>
            <person name="Gomez A."/>
        </authorList>
    </citation>
    <scope>NUCLEOTIDE SEQUENCE [LARGE SCALE GENOMIC DNA]</scope>
    <source>
        <strain evidence="2">HYR1</strain>
    </source>
</reference>
<evidence type="ECO:0000313" key="2">
    <source>
        <dbReference type="EMBL" id="RMZ94148.1"/>
    </source>
</evidence>
<sequence>MDTSICIIESDSDNSIIFVESVCIERQKNNDSEANLKRDLSLDIIANTDLESKKIKTIREKGENNSGTQMSSNKATSSDDYKEKAHVLNARQIDQKQKSISLNHFFASDFRLDRRLYYNRIDENNDFDINLLIWSELEFILDKVCSKSIVYSVEHYYHQLLKRKRAKQSYLTFKKISQEYEQVFSEVDSKLLPKDDYLSAKRNYENQIKNQEIVFKLLHQDLKNFANFILEVYGNKIIIP</sequence>
<evidence type="ECO:0000256" key="1">
    <source>
        <dbReference type="SAM" id="MobiDB-lite"/>
    </source>
</evidence>
<dbReference type="AlphaFoldDB" id="A0A3M7P4Z5"/>
<dbReference type="Proteomes" id="UP000276133">
    <property type="component" value="Unassembled WGS sequence"/>
</dbReference>
<feature type="compositionally biased region" description="Polar residues" evidence="1">
    <location>
        <begin position="64"/>
        <end position="76"/>
    </location>
</feature>
<gene>
    <name evidence="2" type="ORF">BpHYR1_050357</name>
</gene>
<dbReference type="OrthoDB" id="10218191at2759"/>
<keyword evidence="3" id="KW-1185">Reference proteome</keyword>
<accession>A0A3M7P4Z5</accession>
<protein>
    <submittedName>
        <fullName evidence="2">Uncharacterized protein</fullName>
    </submittedName>
</protein>
<feature type="region of interest" description="Disordered" evidence="1">
    <location>
        <begin position="56"/>
        <end position="80"/>
    </location>
</feature>
<proteinExistence type="predicted"/>
<dbReference type="EMBL" id="REGN01013266">
    <property type="protein sequence ID" value="RMZ94148.1"/>
    <property type="molecule type" value="Genomic_DNA"/>
</dbReference>
<evidence type="ECO:0000313" key="3">
    <source>
        <dbReference type="Proteomes" id="UP000276133"/>
    </source>
</evidence>
<comment type="caution">
    <text evidence="2">The sequence shown here is derived from an EMBL/GenBank/DDBJ whole genome shotgun (WGS) entry which is preliminary data.</text>
</comment>
<organism evidence="2 3">
    <name type="scientific">Brachionus plicatilis</name>
    <name type="common">Marine rotifer</name>
    <name type="synonym">Brachionus muelleri</name>
    <dbReference type="NCBI Taxonomy" id="10195"/>
    <lineage>
        <taxon>Eukaryota</taxon>
        <taxon>Metazoa</taxon>
        <taxon>Spiralia</taxon>
        <taxon>Gnathifera</taxon>
        <taxon>Rotifera</taxon>
        <taxon>Eurotatoria</taxon>
        <taxon>Monogononta</taxon>
        <taxon>Pseudotrocha</taxon>
        <taxon>Ploima</taxon>
        <taxon>Brachionidae</taxon>
        <taxon>Brachionus</taxon>
    </lineage>
</organism>